<dbReference type="Proteomes" id="UP001321473">
    <property type="component" value="Unassembled WGS sequence"/>
</dbReference>
<comment type="caution">
    <text evidence="1">The sequence shown here is derived from an EMBL/GenBank/DDBJ whole genome shotgun (WGS) entry which is preliminary data.</text>
</comment>
<dbReference type="EMBL" id="JARKHS020034606">
    <property type="protein sequence ID" value="KAK8757998.1"/>
    <property type="molecule type" value="Genomic_DNA"/>
</dbReference>
<evidence type="ECO:0000313" key="1">
    <source>
        <dbReference type="EMBL" id="KAK8757998.1"/>
    </source>
</evidence>
<sequence>MPLDIQPELYGQPGLLGADVLLAVATPDDGTGVRFAIQREKLQGVLSAACLQWTPSTFDVTRVSVRQHCSQH</sequence>
<organism evidence="1 2">
    <name type="scientific">Amblyomma americanum</name>
    <name type="common">Lone star tick</name>
    <dbReference type="NCBI Taxonomy" id="6943"/>
    <lineage>
        <taxon>Eukaryota</taxon>
        <taxon>Metazoa</taxon>
        <taxon>Ecdysozoa</taxon>
        <taxon>Arthropoda</taxon>
        <taxon>Chelicerata</taxon>
        <taxon>Arachnida</taxon>
        <taxon>Acari</taxon>
        <taxon>Parasitiformes</taxon>
        <taxon>Ixodida</taxon>
        <taxon>Ixodoidea</taxon>
        <taxon>Ixodidae</taxon>
        <taxon>Amblyomminae</taxon>
        <taxon>Amblyomma</taxon>
    </lineage>
</organism>
<keyword evidence="2" id="KW-1185">Reference proteome</keyword>
<dbReference type="AlphaFoldDB" id="A0AAQ4D6A8"/>
<protein>
    <submittedName>
        <fullName evidence="1">Uncharacterized protein</fullName>
    </submittedName>
</protein>
<gene>
    <name evidence="1" type="ORF">V5799_004372</name>
</gene>
<name>A0AAQ4D6A8_AMBAM</name>
<proteinExistence type="predicted"/>
<evidence type="ECO:0000313" key="2">
    <source>
        <dbReference type="Proteomes" id="UP001321473"/>
    </source>
</evidence>
<reference evidence="1 2" key="1">
    <citation type="journal article" date="2023" name="Arcadia Sci">
        <title>De novo assembly of a long-read Amblyomma americanum tick genome.</title>
        <authorList>
            <person name="Chou S."/>
            <person name="Poskanzer K.E."/>
            <person name="Rollins M."/>
            <person name="Thuy-Boun P.S."/>
        </authorList>
    </citation>
    <scope>NUCLEOTIDE SEQUENCE [LARGE SCALE GENOMIC DNA]</scope>
    <source>
        <strain evidence="1">F_SG_1</strain>
        <tissue evidence="1">Salivary glands</tissue>
    </source>
</reference>
<accession>A0AAQ4D6A8</accession>